<comment type="caution">
    <text evidence="1">The sequence shown here is derived from an EMBL/GenBank/DDBJ whole genome shotgun (WGS) entry which is preliminary data.</text>
</comment>
<reference evidence="1 2" key="1">
    <citation type="submission" date="2019-01" db="EMBL/GenBank/DDBJ databases">
        <title>Insights into ecological role of a new deltaproteobacterial order Candidatus Sinidesulfobacterales (Sva0485) by metagenomics and metatranscriptomics.</title>
        <authorList>
            <person name="Tan S."/>
            <person name="Liu J."/>
            <person name="Fang Y."/>
            <person name="Hedlund B."/>
            <person name="Lian Z.-H."/>
            <person name="Huang L.-Y."/>
            <person name="Li J.-T."/>
            <person name="Huang L.-N."/>
            <person name="Li W.-J."/>
            <person name="Jiang H.-C."/>
            <person name="Dong H.-L."/>
            <person name="Shu W.-S."/>
        </authorList>
    </citation>
    <scope>NUCLEOTIDE SEQUENCE [LARGE SCALE GENOMIC DNA]</scope>
    <source>
        <strain evidence="1">AP4</strain>
    </source>
</reference>
<dbReference type="EMBL" id="SHMQ01000005">
    <property type="protein sequence ID" value="RZV39926.1"/>
    <property type="molecule type" value="Genomic_DNA"/>
</dbReference>
<gene>
    <name evidence="1" type="ORF">EVJ48_03110</name>
</gene>
<protein>
    <submittedName>
        <fullName evidence="1">Uncharacterized protein</fullName>
    </submittedName>
</protein>
<evidence type="ECO:0000313" key="1">
    <source>
        <dbReference type="EMBL" id="RZV39926.1"/>
    </source>
</evidence>
<sequence>MSCGNCRGDKNKENLTKLYLIKPLTHLKLNKGQVEKCCCGDKINDNDSNSECYIFSCTSKTGNQPIPSTFFAGMGCSAKILEMTYAHKLPVFNPFEEESESEYEIDTSNGGSSQNIAKVKWDPLNKELYKAINILILSWNIRDLSKYSTIVKILSFLESKKEIRTYKWAVEAINTMIAKDKKKRKIKDMLKDLGYKTKNIKFPEIGDLLKAENIGNNFE</sequence>
<proteinExistence type="predicted"/>
<dbReference type="AlphaFoldDB" id="A0A520XFK1"/>
<name>A0A520XFK1_9DELT</name>
<evidence type="ECO:0000313" key="2">
    <source>
        <dbReference type="Proteomes" id="UP000322454"/>
    </source>
</evidence>
<dbReference type="Proteomes" id="UP000322454">
    <property type="component" value="Unassembled WGS sequence"/>
</dbReference>
<organism evidence="1 2">
    <name type="scientific">Candidatus Acidulodesulfobacterium acidiphilum</name>
    <dbReference type="NCBI Taxonomy" id="2597224"/>
    <lineage>
        <taxon>Bacteria</taxon>
        <taxon>Deltaproteobacteria</taxon>
        <taxon>Candidatus Acidulodesulfobacterales</taxon>
        <taxon>Candidatus Acidulodesulfobacterium</taxon>
    </lineage>
</organism>
<accession>A0A520XFK1</accession>